<sequence>MNTWTGLFTESAGGQLGILMSALSAILVDRIASPLAPQGAYMIRYRVL</sequence>
<dbReference type="Proteomes" id="UP000246085">
    <property type="component" value="Chromosome BRAD3257"/>
</dbReference>
<dbReference type="KEGG" id="bvz:BRAD3257_5072"/>
<reference evidence="2 3" key="1">
    <citation type="submission" date="2018-03" db="EMBL/GenBank/DDBJ databases">
        <authorList>
            <person name="Gully D."/>
        </authorList>
    </citation>
    <scope>NUCLEOTIDE SEQUENCE [LARGE SCALE GENOMIC DNA]</scope>
    <source>
        <strain evidence="2">ORS3257</strain>
    </source>
</reference>
<keyword evidence="4" id="KW-1185">Reference proteome</keyword>
<accession>A0A2U3Q3R2</accession>
<evidence type="ECO:0000313" key="2">
    <source>
        <dbReference type="EMBL" id="SPP96032.1"/>
    </source>
</evidence>
<gene>
    <name evidence="2" type="ORF">BRAD3257_5072</name>
    <name evidence="1" type="ORF">JWS04_03610</name>
</gene>
<evidence type="ECO:0000313" key="1">
    <source>
        <dbReference type="EMBL" id="MBP0110200.1"/>
    </source>
</evidence>
<evidence type="ECO:0000313" key="4">
    <source>
        <dbReference type="Proteomes" id="UP000669317"/>
    </source>
</evidence>
<evidence type="ECO:0000313" key="3">
    <source>
        <dbReference type="Proteomes" id="UP000246085"/>
    </source>
</evidence>
<dbReference type="EMBL" id="JAGIKT010000004">
    <property type="protein sequence ID" value="MBP0110200.1"/>
    <property type="molecule type" value="Genomic_DNA"/>
</dbReference>
<reference evidence="1 4" key="2">
    <citation type="submission" date="2021-03" db="EMBL/GenBank/DDBJ databases">
        <title>Genome Sequence of Bradyrhizobium vignae strain ISRA400.</title>
        <authorList>
            <person name="Tisa L.S."/>
            <person name="Svistoonoff S."/>
            <person name="Hocher V."/>
            <person name="Fall S."/>
            <person name="Zaiya A."/>
            <person name="Naing D."/>
            <person name="Niang N."/>
            <person name="Diouf A."/>
            <person name="Dasylva M.C."/>
            <person name="Toure O."/>
            <person name="Gueye M."/>
            <person name="Gully D."/>
            <person name="Tisseyre P."/>
            <person name="Simpson S."/>
            <person name="Morris K."/>
            <person name="Thomas W.K."/>
        </authorList>
    </citation>
    <scope>NUCLEOTIDE SEQUENCE [LARGE SCALE GENOMIC DNA]</scope>
    <source>
        <strain evidence="1 4">ISRA400</strain>
    </source>
</reference>
<dbReference type="EMBL" id="LS398110">
    <property type="protein sequence ID" value="SPP96032.1"/>
    <property type="molecule type" value="Genomic_DNA"/>
</dbReference>
<dbReference type="RefSeq" id="WP_162500316.1">
    <property type="nucleotide sequence ID" value="NZ_JAGIKT010000004.1"/>
</dbReference>
<dbReference type="Proteomes" id="UP000669317">
    <property type="component" value="Unassembled WGS sequence"/>
</dbReference>
<dbReference type="AlphaFoldDB" id="A0A2U3Q3R2"/>
<proteinExistence type="predicted"/>
<organism evidence="2 3">
    <name type="scientific">Bradyrhizobium vignae</name>
    <dbReference type="NCBI Taxonomy" id="1549949"/>
    <lineage>
        <taxon>Bacteria</taxon>
        <taxon>Pseudomonadati</taxon>
        <taxon>Pseudomonadota</taxon>
        <taxon>Alphaproteobacteria</taxon>
        <taxon>Hyphomicrobiales</taxon>
        <taxon>Nitrobacteraceae</taxon>
        <taxon>Bradyrhizobium</taxon>
    </lineage>
</organism>
<protein>
    <submittedName>
        <fullName evidence="2">Uncharacterized protein</fullName>
    </submittedName>
</protein>
<name>A0A2U3Q3R2_9BRAD</name>